<dbReference type="Gene3D" id="3.30.200.20">
    <property type="entry name" value="Phosphorylase Kinase, domain 1"/>
    <property type="match status" value="1"/>
</dbReference>
<sequence>MDKLRVSDSEALVLVQSLRHVPPPPLDIRRCSEGGEHLVWTVNDALVLRVPADQGSGEEPLLRERRLLELLRRNDKLAPLVPLCVDVGVWNPHGRQYALYHKAKGVSVESDPRGVTRGTEDDLVAFLVGLAGVRVGDALDIGVPEGEEVDLDEVRGRATAALDVLRRRRQLMELDEVISLEKLDAPGHVQSGSSVRRVLTHADLKGEHVFLDAAGRVTGVIDWSDARVGCPSVEVSGLAVAVGARMAARVAKRAGYEADIVCKGVIMARCSGVLCLEAILRGHDDSPELLVRRQLRRAFEEFDA</sequence>
<dbReference type="HOGENOM" id="CLU_077679_0_0_1"/>
<dbReference type="VEuPathDB" id="FungiDB:MAN_07279"/>
<dbReference type="Proteomes" id="UP000031186">
    <property type="component" value="Unassembled WGS sequence"/>
</dbReference>
<dbReference type="InterPro" id="IPR002575">
    <property type="entry name" value="Aminoglycoside_PTrfase"/>
</dbReference>
<dbReference type="AlphaFoldDB" id="A0A0B4EYC1"/>
<dbReference type="PANTHER" id="PTHR21310:SF15">
    <property type="entry name" value="AMINOGLYCOSIDE PHOSPHOTRANSFERASE DOMAIN-CONTAINING PROTEIN"/>
    <property type="match status" value="1"/>
</dbReference>
<comment type="caution">
    <text evidence="2">The sequence shown here is derived from an EMBL/GenBank/DDBJ whole genome shotgun (WGS) entry which is preliminary data.</text>
</comment>
<dbReference type="InterPro" id="IPR011009">
    <property type="entry name" value="Kinase-like_dom_sf"/>
</dbReference>
<dbReference type="EMBL" id="AZNF01000010">
    <property type="protein sequence ID" value="KID63078.1"/>
    <property type="molecule type" value="Genomic_DNA"/>
</dbReference>
<keyword evidence="3" id="KW-1185">Reference proteome</keyword>
<accession>A0A0B4EYC1</accession>
<dbReference type="PANTHER" id="PTHR21310">
    <property type="entry name" value="AMINOGLYCOSIDE PHOSPHOTRANSFERASE-RELATED-RELATED"/>
    <property type="match status" value="1"/>
</dbReference>
<dbReference type="Gene3D" id="3.90.1200.10">
    <property type="match status" value="1"/>
</dbReference>
<evidence type="ECO:0000313" key="3">
    <source>
        <dbReference type="Proteomes" id="UP000031186"/>
    </source>
</evidence>
<dbReference type="Pfam" id="PF01636">
    <property type="entry name" value="APH"/>
    <property type="match status" value="1"/>
</dbReference>
<keyword evidence="2" id="KW-0808">Transferase</keyword>
<feature type="non-terminal residue" evidence="2">
    <location>
        <position position="1"/>
    </location>
</feature>
<dbReference type="GO" id="GO:0016740">
    <property type="term" value="F:transferase activity"/>
    <property type="evidence" value="ECO:0007669"/>
    <property type="project" value="UniProtKB-KW"/>
</dbReference>
<evidence type="ECO:0000259" key="1">
    <source>
        <dbReference type="Pfam" id="PF01636"/>
    </source>
</evidence>
<proteinExistence type="predicted"/>
<protein>
    <submittedName>
        <fullName evidence="2">Transferase</fullName>
    </submittedName>
</protein>
<dbReference type="InterPro" id="IPR051678">
    <property type="entry name" value="AGP_Transferase"/>
</dbReference>
<dbReference type="OrthoDB" id="5598852at2759"/>
<gene>
    <name evidence="2" type="ORF">MAN_07279</name>
</gene>
<evidence type="ECO:0000313" key="2">
    <source>
        <dbReference type="EMBL" id="KID63078.1"/>
    </source>
</evidence>
<organism evidence="2 3">
    <name type="scientific">Metarhizium anisopliae (strain ARSEF 549)</name>
    <dbReference type="NCBI Taxonomy" id="3151832"/>
    <lineage>
        <taxon>Eukaryota</taxon>
        <taxon>Fungi</taxon>
        <taxon>Dikarya</taxon>
        <taxon>Ascomycota</taxon>
        <taxon>Pezizomycotina</taxon>
        <taxon>Sordariomycetes</taxon>
        <taxon>Hypocreomycetidae</taxon>
        <taxon>Hypocreales</taxon>
        <taxon>Clavicipitaceae</taxon>
        <taxon>Metarhizium</taxon>
    </lineage>
</organism>
<feature type="domain" description="Aminoglycoside phosphotransferase" evidence="1">
    <location>
        <begin position="27"/>
        <end position="257"/>
    </location>
</feature>
<dbReference type="SUPFAM" id="SSF56112">
    <property type="entry name" value="Protein kinase-like (PK-like)"/>
    <property type="match status" value="1"/>
</dbReference>
<name>A0A0B4EYC1_METAF</name>
<reference evidence="2 3" key="1">
    <citation type="journal article" date="2014" name="Proc. Natl. Acad. Sci. U.S.A.">
        <title>Trajectory and genomic determinants of fungal-pathogen speciation and host adaptation.</title>
        <authorList>
            <person name="Hu X."/>
            <person name="Xiao G."/>
            <person name="Zheng P."/>
            <person name="Shang Y."/>
            <person name="Su Y."/>
            <person name="Zhang X."/>
            <person name="Liu X."/>
            <person name="Zhan S."/>
            <person name="St Leger R.J."/>
            <person name="Wang C."/>
        </authorList>
    </citation>
    <scope>NUCLEOTIDE SEQUENCE [LARGE SCALE GENOMIC DNA]</scope>
    <source>
        <strain evidence="2 3">ARSEF 549</strain>
    </source>
</reference>